<dbReference type="EMBL" id="MGAF01000037">
    <property type="protein sequence ID" value="OGK40075.1"/>
    <property type="molecule type" value="Genomic_DNA"/>
</dbReference>
<dbReference type="PROSITE" id="PS00525">
    <property type="entry name" value="RIBOSOMAL_L6_1"/>
    <property type="match status" value="1"/>
</dbReference>
<evidence type="ECO:0000256" key="1">
    <source>
        <dbReference type="ARBA" id="ARBA00022980"/>
    </source>
</evidence>
<evidence type="ECO:0000313" key="9">
    <source>
        <dbReference type="Proteomes" id="UP000179270"/>
    </source>
</evidence>
<evidence type="ECO:0000259" key="7">
    <source>
        <dbReference type="Pfam" id="PF00347"/>
    </source>
</evidence>
<dbReference type="GO" id="GO:0002181">
    <property type="term" value="P:cytoplasmic translation"/>
    <property type="evidence" value="ECO:0007669"/>
    <property type="project" value="TreeGrafter"/>
</dbReference>
<dbReference type="Proteomes" id="UP000179270">
    <property type="component" value="Unassembled WGS sequence"/>
</dbReference>
<comment type="function">
    <text evidence="6">This protein binds to the 23S rRNA, and is important in its secondary structure. It is located near the subunit interface in the base of the L7/L12 stalk, and near the tRNA binding site of the peptidyltransferase center.</text>
</comment>
<keyword evidence="1 5" id="KW-0689">Ribosomal protein</keyword>
<dbReference type="InterPro" id="IPR036789">
    <property type="entry name" value="Ribosomal_uL6-like_a/b-dom_sf"/>
</dbReference>
<feature type="domain" description="Large ribosomal subunit protein uL6 alpha-beta" evidence="7">
    <location>
        <begin position="11"/>
        <end position="80"/>
    </location>
</feature>
<keyword evidence="2 5" id="KW-0687">Ribonucleoprotein</keyword>
<dbReference type="PRINTS" id="PR00059">
    <property type="entry name" value="RIBOSOMALL6"/>
</dbReference>
<dbReference type="InterPro" id="IPR020040">
    <property type="entry name" value="Ribosomal_uL6_a/b-dom"/>
</dbReference>
<evidence type="ECO:0000256" key="4">
    <source>
        <dbReference type="NCBIfam" id="TIGR03654"/>
    </source>
</evidence>
<keyword evidence="6" id="KW-0694">RNA-binding</keyword>
<dbReference type="InterPro" id="IPR002358">
    <property type="entry name" value="Ribosomal_uL6_CS"/>
</dbReference>
<evidence type="ECO:0000256" key="6">
    <source>
        <dbReference type="RuleBase" id="RU003870"/>
    </source>
</evidence>
<evidence type="ECO:0000256" key="2">
    <source>
        <dbReference type="ARBA" id="ARBA00023274"/>
    </source>
</evidence>
<name>A0A1F7I9N8_9BACT</name>
<evidence type="ECO:0000313" key="8">
    <source>
        <dbReference type="EMBL" id="OGK40075.1"/>
    </source>
</evidence>
<sequence length="184" mass="20442">MSKIGNIPIQVPSSVQVKIDKDAIEVSGKEGKLNFNLPRVLEIKQENDKLIIKAKNDNKKTKSVHGLYRQLLYNAVTGVETPWRKKMEVVGTGFNVKLQGEDIVFKIGYSHPVVFKKSTNIKFQVEGNTKVSVLGIDKQLVGQVAFQIRKLRQPDVYKGKGIRYAGEVIKLKPGKKVKAAGTAV</sequence>
<dbReference type="Gene3D" id="3.90.930.12">
    <property type="entry name" value="Ribosomal protein L6, alpha-beta domain"/>
    <property type="match status" value="2"/>
</dbReference>
<dbReference type="GO" id="GO:0019843">
    <property type="term" value="F:rRNA binding"/>
    <property type="evidence" value="ECO:0007669"/>
    <property type="project" value="UniProtKB-UniRule"/>
</dbReference>
<dbReference type="NCBIfam" id="TIGR03654">
    <property type="entry name" value="L6_bact"/>
    <property type="match status" value="1"/>
</dbReference>
<dbReference type="PIRSF" id="PIRSF002162">
    <property type="entry name" value="Ribosomal_L6"/>
    <property type="match status" value="1"/>
</dbReference>
<protein>
    <recommendedName>
        <fullName evidence="3 4">50S ribosomal protein L6</fullName>
    </recommendedName>
</protein>
<evidence type="ECO:0000256" key="5">
    <source>
        <dbReference type="RuleBase" id="RU003869"/>
    </source>
</evidence>
<dbReference type="InterPro" id="IPR019906">
    <property type="entry name" value="Ribosomal_uL6_bac-type"/>
</dbReference>
<dbReference type="SUPFAM" id="SSF56053">
    <property type="entry name" value="Ribosomal protein L6"/>
    <property type="match status" value="2"/>
</dbReference>
<dbReference type="GO" id="GO:0022625">
    <property type="term" value="C:cytosolic large ribosomal subunit"/>
    <property type="evidence" value="ECO:0007669"/>
    <property type="project" value="UniProtKB-UniRule"/>
</dbReference>
<feature type="domain" description="Large ribosomal subunit protein uL6 alpha-beta" evidence="7">
    <location>
        <begin position="90"/>
        <end position="164"/>
    </location>
</feature>
<dbReference type="PANTHER" id="PTHR11655">
    <property type="entry name" value="60S/50S RIBOSOMAL PROTEIN L6/L9"/>
    <property type="match status" value="1"/>
</dbReference>
<gene>
    <name evidence="8" type="ORF">A3A74_02635</name>
</gene>
<keyword evidence="6" id="KW-0699">rRNA-binding</keyword>
<dbReference type="AlphaFoldDB" id="A0A1F7I9N8"/>
<organism evidence="8 9">
    <name type="scientific">Candidatus Roizmanbacteria bacterium RIFCSPLOWO2_01_FULL_35_13</name>
    <dbReference type="NCBI Taxonomy" id="1802055"/>
    <lineage>
        <taxon>Bacteria</taxon>
        <taxon>Candidatus Roizmaniibacteriota</taxon>
    </lineage>
</organism>
<dbReference type="Pfam" id="PF00347">
    <property type="entry name" value="Ribosomal_L6"/>
    <property type="match status" value="2"/>
</dbReference>
<dbReference type="GO" id="GO:0003735">
    <property type="term" value="F:structural constituent of ribosome"/>
    <property type="evidence" value="ECO:0007669"/>
    <property type="project" value="UniProtKB-UniRule"/>
</dbReference>
<proteinExistence type="inferred from homology"/>
<comment type="similarity">
    <text evidence="5">Belongs to the universal ribosomal protein uL6 family.</text>
</comment>
<dbReference type="PANTHER" id="PTHR11655:SF14">
    <property type="entry name" value="LARGE RIBOSOMAL SUBUNIT PROTEIN UL6M"/>
    <property type="match status" value="1"/>
</dbReference>
<reference evidence="8 9" key="1">
    <citation type="journal article" date="2016" name="Nat. Commun.">
        <title>Thousands of microbial genomes shed light on interconnected biogeochemical processes in an aquifer system.</title>
        <authorList>
            <person name="Anantharaman K."/>
            <person name="Brown C.T."/>
            <person name="Hug L.A."/>
            <person name="Sharon I."/>
            <person name="Castelle C.J."/>
            <person name="Probst A.J."/>
            <person name="Thomas B.C."/>
            <person name="Singh A."/>
            <person name="Wilkins M.J."/>
            <person name="Karaoz U."/>
            <person name="Brodie E.L."/>
            <person name="Williams K.H."/>
            <person name="Hubbard S.S."/>
            <person name="Banfield J.F."/>
        </authorList>
    </citation>
    <scope>NUCLEOTIDE SEQUENCE [LARGE SCALE GENOMIC DNA]</scope>
</reference>
<dbReference type="STRING" id="1802055.A3A74_02635"/>
<comment type="caution">
    <text evidence="8">The sequence shown here is derived from an EMBL/GenBank/DDBJ whole genome shotgun (WGS) entry which is preliminary data.</text>
</comment>
<evidence type="ECO:0000256" key="3">
    <source>
        <dbReference type="ARBA" id="ARBA00035454"/>
    </source>
</evidence>
<dbReference type="InterPro" id="IPR000702">
    <property type="entry name" value="Ribosomal_uL6-like"/>
</dbReference>
<accession>A0A1F7I9N8</accession>